<dbReference type="Pfam" id="PF13855">
    <property type="entry name" value="LRR_8"/>
    <property type="match status" value="1"/>
</dbReference>
<dbReference type="PANTHER" id="PTHR48051:SF54">
    <property type="entry name" value="LEUCINE-RICH REPEAT-CONTAINING PROTEIN"/>
    <property type="match status" value="1"/>
</dbReference>
<dbReference type="InterPro" id="IPR032675">
    <property type="entry name" value="LRR_dom_sf"/>
</dbReference>
<keyword evidence="6" id="KW-1185">Reference proteome</keyword>
<dbReference type="SUPFAM" id="SSF52058">
    <property type="entry name" value="L domain-like"/>
    <property type="match status" value="1"/>
</dbReference>
<feature type="compositionally biased region" description="Low complexity" evidence="4">
    <location>
        <begin position="181"/>
        <end position="206"/>
    </location>
</feature>
<dbReference type="AlphaFoldDB" id="A0A8J6EM97"/>
<dbReference type="GO" id="GO:0005737">
    <property type="term" value="C:cytoplasm"/>
    <property type="evidence" value="ECO:0007669"/>
    <property type="project" value="TreeGrafter"/>
</dbReference>
<gene>
    <name evidence="5" type="ORF">GDO78_014984</name>
</gene>
<dbReference type="PANTHER" id="PTHR48051">
    <property type="match status" value="1"/>
</dbReference>
<name>A0A8J6EM97_ELECQ</name>
<proteinExistence type="predicted"/>
<dbReference type="OrthoDB" id="1060944at2759"/>
<sequence length="206" mass="22611">MADINSLPILDGKHNTDLSNCALTSFPTGLYISTGPVADKITSISLANNELKSLAGKFFIFYKGLEELDLAGNLLEKLPFEASLLCNLKIINLARNKLDAFPEELTEIQSIQNINLEGNQIKDIPTEALNKLPCLSSVNLKDNLINKDNPPVTDLSAEEVAAYFKKKIEDIRQKITSKSQTSPDPSLVSTTSSSRSLFVLRPTTEE</sequence>
<comment type="caution">
    <text evidence="5">The sequence shown here is derived from an EMBL/GenBank/DDBJ whole genome shotgun (WGS) entry which is preliminary data.</text>
</comment>
<protein>
    <recommendedName>
        <fullName evidence="3">Leucine-rich repeat protein SHOC-2</fullName>
    </recommendedName>
</protein>
<reference evidence="5" key="1">
    <citation type="thesis" date="2020" institute="ProQuest LLC" country="789 East Eisenhower Parkway, Ann Arbor, MI, USA">
        <title>Comparative Genomics and Chromosome Evolution.</title>
        <authorList>
            <person name="Mudd A.B."/>
        </authorList>
    </citation>
    <scope>NUCLEOTIDE SEQUENCE</scope>
    <source>
        <strain evidence="5">HN-11 Male</strain>
        <tissue evidence="5">Kidney and liver</tissue>
    </source>
</reference>
<accession>A0A8J6EM97</accession>
<keyword evidence="1" id="KW-0433">Leucine-rich repeat</keyword>
<feature type="region of interest" description="Disordered" evidence="4">
    <location>
        <begin position="175"/>
        <end position="206"/>
    </location>
</feature>
<keyword evidence="2" id="KW-0677">Repeat</keyword>
<evidence type="ECO:0000256" key="3">
    <source>
        <dbReference type="ARBA" id="ARBA00023907"/>
    </source>
</evidence>
<dbReference type="InterPro" id="IPR050216">
    <property type="entry name" value="LRR_domain-containing"/>
</dbReference>
<dbReference type="EMBL" id="WNTK01000152">
    <property type="protein sequence ID" value="KAG9471389.1"/>
    <property type="molecule type" value="Genomic_DNA"/>
</dbReference>
<dbReference type="Proteomes" id="UP000770717">
    <property type="component" value="Unassembled WGS sequence"/>
</dbReference>
<dbReference type="InterPro" id="IPR001611">
    <property type="entry name" value="Leu-rich_rpt"/>
</dbReference>
<evidence type="ECO:0000256" key="2">
    <source>
        <dbReference type="ARBA" id="ARBA00022737"/>
    </source>
</evidence>
<evidence type="ECO:0000256" key="1">
    <source>
        <dbReference type="ARBA" id="ARBA00022614"/>
    </source>
</evidence>
<evidence type="ECO:0000313" key="5">
    <source>
        <dbReference type="EMBL" id="KAG9471389.1"/>
    </source>
</evidence>
<dbReference type="PROSITE" id="PS51450">
    <property type="entry name" value="LRR"/>
    <property type="match status" value="1"/>
</dbReference>
<evidence type="ECO:0000256" key="4">
    <source>
        <dbReference type="SAM" id="MobiDB-lite"/>
    </source>
</evidence>
<dbReference type="Gene3D" id="3.80.10.10">
    <property type="entry name" value="Ribonuclease Inhibitor"/>
    <property type="match status" value="1"/>
</dbReference>
<evidence type="ECO:0000313" key="6">
    <source>
        <dbReference type="Proteomes" id="UP000770717"/>
    </source>
</evidence>
<organism evidence="5 6">
    <name type="scientific">Eleutherodactylus coqui</name>
    <name type="common">Puerto Rican coqui</name>
    <dbReference type="NCBI Taxonomy" id="57060"/>
    <lineage>
        <taxon>Eukaryota</taxon>
        <taxon>Metazoa</taxon>
        <taxon>Chordata</taxon>
        <taxon>Craniata</taxon>
        <taxon>Vertebrata</taxon>
        <taxon>Euteleostomi</taxon>
        <taxon>Amphibia</taxon>
        <taxon>Batrachia</taxon>
        <taxon>Anura</taxon>
        <taxon>Neobatrachia</taxon>
        <taxon>Hyloidea</taxon>
        <taxon>Eleutherodactylidae</taxon>
        <taxon>Eleutherodactylinae</taxon>
        <taxon>Eleutherodactylus</taxon>
        <taxon>Eleutherodactylus</taxon>
    </lineage>
</organism>